<dbReference type="InterPro" id="IPR018247">
    <property type="entry name" value="EF_Hand_1_Ca_BS"/>
</dbReference>
<dbReference type="InterPro" id="IPR002048">
    <property type="entry name" value="EF_hand_dom"/>
</dbReference>
<feature type="region of interest" description="Disordered" evidence="8">
    <location>
        <begin position="1"/>
        <end position="22"/>
    </location>
</feature>
<feature type="domain" description="EF-hand" evidence="10">
    <location>
        <begin position="573"/>
        <end position="608"/>
    </location>
</feature>
<accession>A0A2K3DMY0</accession>
<dbReference type="OrthoDB" id="40902at2759"/>
<dbReference type="Pfam" id="PF13499">
    <property type="entry name" value="EF-hand_7"/>
    <property type="match status" value="1"/>
</dbReference>
<dbReference type="SMART" id="SM00054">
    <property type="entry name" value="EFh"/>
    <property type="match status" value="3"/>
</dbReference>
<keyword evidence="6 7" id="KW-0067">ATP-binding</keyword>
<evidence type="ECO:0000256" key="6">
    <source>
        <dbReference type="ARBA" id="ARBA00022840"/>
    </source>
</evidence>
<dbReference type="InterPro" id="IPR011992">
    <property type="entry name" value="EF-hand-dom_pair"/>
</dbReference>
<dbReference type="GO" id="GO:0009931">
    <property type="term" value="F:calcium-dependent protein serine/threonine kinase activity"/>
    <property type="evidence" value="ECO:0000318"/>
    <property type="project" value="GO_Central"/>
</dbReference>
<feature type="domain" description="Protein kinase" evidence="9">
    <location>
        <begin position="67"/>
        <end position="344"/>
    </location>
</feature>
<dbReference type="GO" id="GO:0004683">
    <property type="term" value="F:calcium/calmodulin-dependent protein kinase activity"/>
    <property type="evidence" value="ECO:0000318"/>
    <property type="project" value="GO_Central"/>
</dbReference>
<dbReference type="PROSITE" id="PS50011">
    <property type="entry name" value="PROTEIN_KINASE_DOM"/>
    <property type="match status" value="1"/>
</dbReference>
<dbReference type="Gene3D" id="1.10.238.10">
    <property type="entry name" value="EF-hand"/>
    <property type="match status" value="1"/>
</dbReference>
<dbReference type="KEGG" id="cre:CHLRE_06g265550v5"/>
<evidence type="ECO:0000313" key="11">
    <source>
        <dbReference type="EMBL" id="PNW81904.1"/>
    </source>
</evidence>
<dbReference type="SMART" id="SM00220">
    <property type="entry name" value="S_TKc"/>
    <property type="match status" value="1"/>
</dbReference>
<reference evidence="11 12" key="1">
    <citation type="journal article" date="2007" name="Science">
        <title>The Chlamydomonas genome reveals the evolution of key animal and plant functions.</title>
        <authorList>
            <person name="Merchant S.S."/>
            <person name="Prochnik S.E."/>
            <person name="Vallon O."/>
            <person name="Harris E.H."/>
            <person name="Karpowicz S.J."/>
            <person name="Witman G.B."/>
            <person name="Terry A."/>
            <person name="Salamov A."/>
            <person name="Fritz-Laylin L.K."/>
            <person name="Marechal-Drouard L."/>
            <person name="Marshall W.F."/>
            <person name="Qu L.H."/>
            <person name="Nelson D.R."/>
            <person name="Sanderfoot A.A."/>
            <person name="Spalding M.H."/>
            <person name="Kapitonov V.V."/>
            <person name="Ren Q."/>
            <person name="Ferris P."/>
            <person name="Lindquist E."/>
            <person name="Shapiro H."/>
            <person name="Lucas S.M."/>
            <person name="Grimwood J."/>
            <person name="Schmutz J."/>
            <person name="Cardol P."/>
            <person name="Cerutti H."/>
            <person name="Chanfreau G."/>
            <person name="Chen C.L."/>
            <person name="Cognat V."/>
            <person name="Croft M.T."/>
            <person name="Dent R."/>
            <person name="Dutcher S."/>
            <person name="Fernandez E."/>
            <person name="Fukuzawa H."/>
            <person name="Gonzalez-Ballester D."/>
            <person name="Gonzalez-Halphen D."/>
            <person name="Hallmann A."/>
            <person name="Hanikenne M."/>
            <person name="Hippler M."/>
            <person name="Inwood W."/>
            <person name="Jabbari K."/>
            <person name="Kalanon M."/>
            <person name="Kuras R."/>
            <person name="Lefebvre P.A."/>
            <person name="Lemaire S.D."/>
            <person name="Lobanov A.V."/>
            <person name="Lohr M."/>
            <person name="Manuell A."/>
            <person name="Meier I."/>
            <person name="Mets L."/>
            <person name="Mittag M."/>
            <person name="Mittelmeier T."/>
            <person name="Moroney J.V."/>
            <person name="Moseley J."/>
            <person name="Napoli C."/>
            <person name="Nedelcu A.M."/>
            <person name="Niyogi K."/>
            <person name="Novoselov S.V."/>
            <person name="Paulsen I.T."/>
            <person name="Pazour G."/>
            <person name="Purton S."/>
            <person name="Ral J.P."/>
            <person name="Riano-Pachon D.M."/>
            <person name="Riekhof W."/>
            <person name="Rymarquis L."/>
            <person name="Schroda M."/>
            <person name="Stern D."/>
            <person name="Umen J."/>
            <person name="Willows R."/>
            <person name="Wilson N."/>
            <person name="Zimmer S.L."/>
            <person name="Allmer J."/>
            <person name="Balk J."/>
            <person name="Bisova K."/>
            <person name="Chen C.J."/>
            <person name="Elias M."/>
            <person name="Gendler K."/>
            <person name="Hauser C."/>
            <person name="Lamb M.R."/>
            <person name="Ledford H."/>
            <person name="Long J.C."/>
            <person name="Minagawa J."/>
            <person name="Page M.D."/>
            <person name="Pan J."/>
            <person name="Pootakham W."/>
            <person name="Roje S."/>
            <person name="Rose A."/>
            <person name="Stahlberg E."/>
            <person name="Terauchi A.M."/>
            <person name="Yang P."/>
            <person name="Ball S."/>
            <person name="Bowler C."/>
            <person name="Dieckmann C.L."/>
            <person name="Gladyshev V.N."/>
            <person name="Green P."/>
            <person name="Jorgensen R."/>
            <person name="Mayfield S."/>
            <person name="Mueller-Roeber B."/>
            <person name="Rajamani S."/>
            <person name="Sayre R.T."/>
            <person name="Brokstein P."/>
            <person name="Dubchak I."/>
            <person name="Goodstein D."/>
            <person name="Hornick L."/>
            <person name="Huang Y.W."/>
            <person name="Jhaveri J."/>
            <person name="Luo Y."/>
            <person name="Martinez D."/>
            <person name="Ngau W.C."/>
            <person name="Otillar B."/>
            <person name="Poliakov A."/>
            <person name="Porter A."/>
            <person name="Szajkowski L."/>
            <person name="Werner G."/>
            <person name="Zhou K."/>
            <person name="Grigoriev I.V."/>
            <person name="Rokhsar D.S."/>
            <person name="Grossman A.R."/>
        </authorList>
    </citation>
    <scope>NUCLEOTIDE SEQUENCE [LARGE SCALE GENOMIC DNA]</scope>
    <source>
        <strain evidence="12">CC-503</strain>
    </source>
</reference>
<keyword evidence="1" id="KW-0723">Serine/threonine-protein kinase</keyword>
<feature type="binding site" evidence="7">
    <location>
        <position position="96"/>
    </location>
    <ligand>
        <name>ATP</name>
        <dbReference type="ChEBI" id="CHEBI:30616"/>
    </ligand>
</feature>
<dbReference type="GO" id="GO:0005737">
    <property type="term" value="C:cytoplasm"/>
    <property type="evidence" value="ECO:0000318"/>
    <property type="project" value="GO_Central"/>
</dbReference>
<dbReference type="RefSeq" id="XP_042923558.1">
    <property type="nucleotide sequence ID" value="XM_043062852.1"/>
</dbReference>
<feature type="region of interest" description="Disordered" evidence="8">
    <location>
        <begin position="613"/>
        <end position="635"/>
    </location>
</feature>
<dbReference type="AlphaFoldDB" id="A0A2K3DMY0"/>
<evidence type="ECO:0000256" key="8">
    <source>
        <dbReference type="SAM" id="MobiDB-lite"/>
    </source>
</evidence>
<dbReference type="FunFam" id="3.30.200.20:FF:001210">
    <property type="entry name" value="Calcium-dependent protein kinase 31"/>
    <property type="match status" value="1"/>
</dbReference>
<evidence type="ECO:0000256" key="7">
    <source>
        <dbReference type="PROSITE-ProRule" id="PRU10141"/>
    </source>
</evidence>
<keyword evidence="2" id="KW-0808">Transferase</keyword>
<dbReference type="SUPFAM" id="SSF56112">
    <property type="entry name" value="Protein kinase-like (PK-like)"/>
    <property type="match status" value="1"/>
</dbReference>
<feature type="region of interest" description="Disordered" evidence="8">
    <location>
        <begin position="353"/>
        <end position="397"/>
    </location>
</feature>
<evidence type="ECO:0000256" key="3">
    <source>
        <dbReference type="ARBA" id="ARBA00022741"/>
    </source>
</evidence>
<dbReference type="GO" id="GO:0005524">
    <property type="term" value="F:ATP binding"/>
    <property type="evidence" value="ECO:0007669"/>
    <property type="project" value="UniProtKB-UniRule"/>
</dbReference>
<dbReference type="InterPro" id="IPR017441">
    <property type="entry name" value="Protein_kinase_ATP_BS"/>
</dbReference>
<feature type="compositionally biased region" description="Low complexity" evidence="8">
    <location>
        <begin position="373"/>
        <end position="384"/>
    </location>
</feature>
<dbReference type="FunFam" id="1.10.510.10:FF:000571">
    <property type="entry name" value="Maternal embryonic leucine zipper kinase"/>
    <property type="match status" value="1"/>
</dbReference>
<evidence type="ECO:0000256" key="2">
    <source>
        <dbReference type="ARBA" id="ARBA00022679"/>
    </source>
</evidence>
<evidence type="ECO:0000259" key="9">
    <source>
        <dbReference type="PROSITE" id="PS50011"/>
    </source>
</evidence>
<dbReference type="CDD" id="cd05117">
    <property type="entry name" value="STKc_CAMK"/>
    <property type="match status" value="1"/>
</dbReference>
<dbReference type="InterPro" id="IPR050205">
    <property type="entry name" value="CDPK_Ser/Thr_kinases"/>
</dbReference>
<keyword evidence="5" id="KW-0106">Calcium</keyword>
<evidence type="ECO:0000256" key="5">
    <source>
        <dbReference type="ARBA" id="ARBA00022837"/>
    </source>
</evidence>
<name>A0A2K3DMY0_CHLRE</name>
<dbReference type="PROSITE" id="PS50222">
    <property type="entry name" value="EF_HAND_2"/>
    <property type="match status" value="1"/>
</dbReference>
<dbReference type="STRING" id="3055.A0A2K3DMY0"/>
<evidence type="ECO:0000313" key="12">
    <source>
        <dbReference type="Proteomes" id="UP000006906"/>
    </source>
</evidence>
<dbReference type="Pfam" id="PF00069">
    <property type="entry name" value="Pkinase"/>
    <property type="match status" value="1"/>
</dbReference>
<feature type="compositionally biased region" description="Low complexity" evidence="8">
    <location>
        <begin position="353"/>
        <end position="365"/>
    </location>
</feature>
<dbReference type="EMBL" id="CM008967">
    <property type="protein sequence ID" value="PNW81904.1"/>
    <property type="molecule type" value="Genomic_DNA"/>
</dbReference>
<evidence type="ECO:0000259" key="10">
    <source>
        <dbReference type="PROSITE" id="PS50222"/>
    </source>
</evidence>
<organism evidence="11 12">
    <name type="scientific">Chlamydomonas reinhardtii</name>
    <name type="common">Chlamydomonas smithii</name>
    <dbReference type="NCBI Taxonomy" id="3055"/>
    <lineage>
        <taxon>Eukaryota</taxon>
        <taxon>Viridiplantae</taxon>
        <taxon>Chlorophyta</taxon>
        <taxon>core chlorophytes</taxon>
        <taxon>Chlorophyceae</taxon>
        <taxon>CS clade</taxon>
        <taxon>Chlamydomonadales</taxon>
        <taxon>Chlamydomonadaceae</taxon>
        <taxon>Chlamydomonas</taxon>
    </lineage>
</organism>
<dbReference type="GO" id="GO:0005509">
    <property type="term" value="F:calcium ion binding"/>
    <property type="evidence" value="ECO:0007669"/>
    <property type="project" value="InterPro"/>
</dbReference>
<dbReference type="SUPFAM" id="SSF47473">
    <property type="entry name" value="EF-hand"/>
    <property type="match status" value="1"/>
</dbReference>
<dbReference type="GO" id="GO:0005634">
    <property type="term" value="C:nucleus"/>
    <property type="evidence" value="ECO:0000318"/>
    <property type="project" value="GO_Central"/>
</dbReference>
<dbReference type="OMA" id="ASPARCH"/>
<dbReference type="PROSITE" id="PS00107">
    <property type="entry name" value="PROTEIN_KINASE_ATP"/>
    <property type="match status" value="1"/>
</dbReference>
<dbReference type="GO" id="GO:0005516">
    <property type="term" value="F:calmodulin binding"/>
    <property type="evidence" value="ECO:0000318"/>
    <property type="project" value="GO_Central"/>
</dbReference>
<sequence>MQLVANQAHRAPGLTPRRADTSPRLQAAEITCRQAVTPQAAGAKAVGAIAASALKSFGFAHDFDQKYTLGRAIGAGTFGTVHLATDKATGQEVAVKVITKRVMGGYLEGNFVRRVQHEVDIYNHLGRSLNVAYLYGAWETPVHVQLVMELCTGGELWTRVQRGKYDEAAAAALCREILCTVAQCHAKGIVLRDVKPENFLFLTADADAPLKMIDFGLATYCKPGQLLSDRAGSPLYVAPEVLKQSYGQPCDVWSAGVVAYQLLTGRFPFEDEDCGLLLSSLDVLGKKHFTNKEIFFAILYGDLDFRRPPWDEISELARDFVAHLLERDPAKRPSAEQALKHPWLRQFDASASGTSATSSTASVDGGSNGGGAATTDGNGSAASRSGGGGGVSGSGRPLSDSLVQRLQRFGTYGRLKQLALRAVVSFMATAETERIASLAAAFRSLDPAGRGVVPYDSVVALLNNGEWDLSRTEVSQLLATFDIDLEGNVDYNEWLAALIDWREVQESAGWQKYVNQVFDMFDQGHTGRLTPENIQRVLCGGGLLGAAGSGSSGSEADVLADPGGADAELDECPFDDVVPAAMREADEDHDGSISREEFVRFLSTAPGDKLEFYESRRKRLGGSSSGSDGNGGGGL</sequence>
<keyword evidence="4" id="KW-0418">Kinase</keyword>
<dbReference type="GeneID" id="5721952"/>
<gene>
    <name evidence="11" type="ORF">CHLRE_06g265550v5</name>
</gene>
<dbReference type="Gramene" id="PNW81904">
    <property type="protein sequence ID" value="PNW81904"/>
    <property type="gene ID" value="CHLRE_06g265550v5"/>
</dbReference>
<keyword evidence="3 7" id="KW-0547">Nucleotide-binding</keyword>
<dbReference type="InterPro" id="IPR011009">
    <property type="entry name" value="Kinase-like_dom_sf"/>
</dbReference>
<dbReference type="Proteomes" id="UP000006906">
    <property type="component" value="Chromosome 6"/>
</dbReference>
<evidence type="ECO:0000256" key="4">
    <source>
        <dbReference type="ARBA" id="ARBA00022777"/>
    </source>
</evidence>
<dbReference type="GO" id="GO:0035556">
    <property type="term" value="P:intracellular signal transduction"/>
    <property type="evidence" value="ECO:0000318"/>
    <property type="project" value="GO_Central"/>
</dbReference>
<dbReference type="InParanoid" id="A0A2K3DMY0"/>
<protein>
    <submittedName>
        <fullName evidence="11">Uncharacterized protein</fullName>
    </submittedName>
</protein>
<evidence type="ECO:0000256" key="1">
    <source>
        <dbReference type="ARBA" id="ARBA00022527"/>
    </source>
</evidence>
<dbReference type="Gene3D" id="3.30.200.20">
    <property type="entry name" value="Phosphorylase Kinase, domain 1"/>
    <property type="match status" value="1"/>
</dbReference>
<dbReference type="PROSITE" id="PS00018">
    <property type="entry name" value="EF_HAND_1"/>
    <property type="match status" value="1"/>
</dbReference>
<dbReference type="Gene3D" id="1.10.510.10">
    <property type="entry name" value="Transferase(Phosphotransferase) domain 1"/>
    <property type="match status" value="1"/>
</dbReference>
<dbReference type="ExpressionAtlas" id="A0A2K3DMY0">
    <property type="expression patterns" value="baseline"/>
</dbReference>
<keyword evidence="12" id="KW-1185">Reference proteome</keyword>
<dbReference type="InterPro" id="IPR000719">
    <property type="entry name" value="Prot_kinase_dom"/>
</dbReference>
<dbReference type="PANTHER" id="PTHR24349">
    <property type="entry name" value="SERINE/THREONINE-PROTEIN KINASE"/>
    <property type="match status" value="1"/>
</dbReference>
<proteinExistence type="predicted"/>